<accession>A0A165ZJP2</accession>
<sequence>MAFRPHYQAVLTIPALALESVMTCRVHRAVIMGLINNGERNTAPVLLTTFIDDRAPRDPEGLYTKYGSRDQSGEMKSTLSNRM</sequence>
<keyword evidence="3" id="KW-1185">Reference proteome</keyword>
<proteinExistence type="predicted"/>
<organism evidence="2 3">
    <name type="scientific">Athelia psychrophila</name>
    <dbReference type="NCBI Taxonomy" id="1759441"/>
    <lineage>
        <taxon>Eukaryota</taxon>
        <taxon>Fungi</taxon>
        <taxon>Dikarya</taxon>
        <taxon>Basidiomycota</taxon>
        <taxon>Agaricomycotina</taxon>
        <taxon>Agaricomycetes</taxon>
        <taxon>Agaricomycetidae</taxon>
        <taxon>Atheliales</taxon>
        <taxon>Atheliaceae</taxon>
        <taxon>Athelia</taxon>
    </lineage>
</organism>
<dbReference type="Proteomes" id="UP000076532">
    <property type="component" value="Unassembled WGS sequence"/>
</dbReference>
<gene>
    <name evidence="2" type="ORF">FIBSPDRAFT_872354</name>
</gene>
<reference evidence="2 3" key="1">
    <citation type="journal article" date="2016" name="Mol. Biol. Evol.">
        <title>Comparative Genomics of Early-Diverging Mushroom-Forming Fungi Provides Insights into the Origins of Lignocellulose Decay Capabilities.</title>
        <authorList>
            <person name="Nagy L.G."/>
            <person name="Riley R."/>
            <person name="Tritt A."/>
            <person name="Adam C."/>
            <person name="Daum C."/>
            <person name="Floudas D."/>
            <person name="Sun H."/>
            <person name="Yadav J.S."/>
            <person name="Pangilinan J."/>
            <person name="Larsson K.H."/>
            <person name="Matsuura K."/>
            <person name="Barry K."/>
            <person name="Labutti K."/>
            <person name="Kuo R."/>
            <person name="Ohm R.A."/>
            <person name="Bhattacharya S.S."/>
            <person name="Shirouzu T."/>
            <person name="Yoshinaga Y."/>
            <person name="Martin F.M."/>
            <person name="Grigoriev I.V."/>
            <person name="Hibbett D.S."/>
        </authorList>
    </citation>
    <scope>NUCLEOTIDE SEQUENCE [LARGE SCALE GENOMIC DNA]</scope>
    <source>
        <strain evidence="2 3">CBS 109695</strain>
    </source>
</reference>
<evidence type="ECO:0000256" key="1">
    <source>
        <dbReference type="SAM" id="MobiDB-lite"/>
    </source>
</evidence>
<evidence type="ECO:0000313" key="2">
    <source>
        <dbReference type="EMBL" id="KZP10662.1"/>
    </source>
</evidence>
<feature type="compositionally biased region" description="Polar residues" evidence="1">
    <location>
        <begin position="74"/>
        <end position="83"/>
    </location>
</feature>
<evidence type="ECO:0000313" key="3">
    <source>
        <dbReference type="Proteomes" id="UP000076532"/>
    </source>
</evidence>
<dbReference type="EMBL" id="KV417675">
    <property type="protein sequence ID" value="KZP10662.1"/>
    <property type="molecule type" value="Genomic_DNA"/>
</dbReference>
<dbReference type="AlphaFoldDB" id="A0A165ZJP2"/>
<protein>
    <submittedName>
        <fullName evidence="2">Uncharacterized protein</fullName>
    </submittedName>
</protein>
<feature type="region of interest" description="Disordered" evidence="1">
    <location>
        <begin position="61"/>
        <end position="83"/>
    </location>
</feature>
<name>A0A165ZJP2_9AGAM</name>